<comment type="caution">
    <text evidence="3">The sequence shown here is derived from an EMBL/GenBank/DDBJ whole genome shotgun (WGS) entry which is preliminary data.</text>
</comment>
<evidence type="ECO:0000256" key="1">
    <source>
        <dbReference type="SAM" id="MobiDB-lite"/>
    </source>
</evidence>
<protein>
    <submittedName>
        <fullName evidence="3">Reverse transcriptase domain-containing protein</fullName>
    </submittedName>
</protein>
<evidence type="ECO:0000256" key="2">
    <source>
        <dbReference type="SAM" id="Phobius"/>
    </source>
</evidence>
<dbReference type="GO" id="GO:0003964">
    <property type="term" value="F:RNA-directed DNA polymerase activity"/>
    <property type="evidence" value="ECO:0007669"/>
    <property type="project" value="UniProtKB-KW"/>
</dbReference>
<sequence>MKRFMLLKWDVSNVKDPATPKTVYSKKKEIRASNNAAIKNQGALIQTLEIQIWQMRKVLHEREFGSLPSSTKTNPRDHVKSILTTVVTDMTPIRRIGSSQYVVSAQQNNYNAWTPTLMELHVLMTPYLERRKTQEVSLYLAILIVFALKISSLTMPLPTYLNLGLGELTHTKLTVEFANRIVKHPKRIAENVLVGICKFIFPIDFIILDMPEDVKVPLILGRPYLSTFHAKIDVFKRKITLRVGDEKIIFKSEKPASSLIKRVCMLSLRERMELDLEARLMGETLVFNRSLDPLCGDYVKLNDLKVPLEIKRDQVDDLMPTIKEGEWKIWMATKIKIWDVSFLENHSARLHVWKQEGLSIWRILDFAGKEIDNVGEVSNIWNSMCLVVMLGQPEGQPLIQNSQDLVPHVDTPPDNGTRGSSAQLSPRCQVQILQKSQENDQNRTNKDTRTDRVHKSRGFDCKKGQKVNPWSTMVNKSTLGKWQLTAWLSNSSTKVQAGRVRHHKRLLLVEAHKKGHAANGKKHTNDWIFALKLVQKKHRGLTHGMPCWQSVCSLNQSNGHKDGSNDGQRIKVRDYKERVTDSRPRSFISAL</sequence>
<feature type="region of interest" description="Disordered" evidence="1">
    <location>
        <begin position="404"/>
        <end position="464"/>
    </location>
</feature>
<dbReference type="Gene3D" id="2.40.70.10">
    <property type="entry name" value="Acid Proteases"/>
    <property type="match status" value="1"/>
</dbReference>
<dbReference type="PANTHER" id="PTHR33067">
    <property type="entry name" value="RNA-DIRECTED DNA POLYMERASE-RELATED"/>
    <property type="match status" value="1"/>
</dbReference>
<feature type="transmembrane region" description="Helical" evidence="2">
    <location>
        <begin position="136"/>
        <end position="155"/>
    </location>
</feature>
<dbReference type="Pfam" id="PF08284">
    <property type="entry name" value="RVP_2"/>
    <property type="match status" value="1"/>
</dbReference>
<dbReference type="CDD" id="cd00303">
    <property type="entry name" value="retropepsin_like"/>
    <property type="match status" value="1"/>
</dbReference>
<keyword evidence="3" id="KW-0548">Nucleotidyltransferase</keyword>
<evidence type="ECO:0000313" key="3">
    <source>
        <dbReference type="EMBL" id="GJS61579.1"/>
    </source>
</evidence>
<dbReference type="EMBL" id="BQNB010009300">
    <property type="protein sequence ID" value="GJS61579.1"/>
    <property type="molecule type" value="Genomic_DNA"/>
</dbReference>
<dbReference type="InterPro" id="IPR021109">
    <property type="entry name" value="Peptidase_aspartic_dom_sf"/>
</dbReference>
<dbReference type="Proteomes" id="UP001151760">
    <property type="component" value="Unassembled WGS sequence"/>
</dbReference>
<dbReference type="PANTHER" id="PTHR33067:SF9">
    <property type="entry name" value="RNA-DIRECTED DNA POLYMERASE"/>
    <property type="match status" value="1"/>
</dbReference>
<feature type="compositionally biased region" description="Polar residues" evidence="1">
    <location>
        <begin position="417"/>
        <end position="436"/>
    </location>
</feature>
<keyword evidence="3" id="KW-0695">RNA-directed DNA polymerase</keyword>
<keyword evidence="3" id="KW-0808">Transferase</keyword>
<organism evidence="3 4">
    <name type="scientific">Tanacetum coccineum</name>
    <dbReference type="NCBI Taxonomy" id="301880"/>
    <lineage>
        <taxon>Eukaryota</taxon>
        <taxon>Viridiplantae</taxon>
        <taxon>Streptophyta</taxon>
        <taxon>Embryophyta</taxon>
        <taxon>Tracheophyta</taxon>
        <taxon>Spermatophyta</taxon>
        <taxon>Magnoliopsida</taxon>
        <taxon>eudicotyledons</taxon>
        <taxon>Gunneridae</taxon>
        <taxon>Pentapetalae</taxon>
        <taxon>asterids</taxon>
        <taxon>campanulids</taxon>
        <taxon>Asterales</taxon>
        <taxon>Asteraceae</taxon>
        <taxon>Asteroideae</taxon>
        <taxon>Anthemideae</taxon>
        <taxon>Anthemidinae</taxon>
        <taxon>Tanacetum</taxon>
    </lineage>
</organism>
<reference evidence="3" key="1">
    <citation type="journal article" date="2022" name="Int. J. Mol. Sci.">
        <title>Draft Genome of Tanacetum Coccineum: Genomic Comparison of Closely Related Tanacetum-Family Plants.</title>
        <authorList>
            <person name="Yamashiro T."/>
            <person name="Shiraishi A."/>
            <person name="Nakayama K."/>
            <person name="Satake H."/>
        </authorList>
    </citation>
    <scope>NUCLEOTIDE SEQUENCE</scope>
</reference>
<name>A0ABQ4X8K5_9ASTR</name>
<keyword evidence="2" id="KW-0472">Membrane</keyword>
<reference evidence="3" key="2">
    <citation type="submission" date="2022-01" db="EMBL/GenBank/DDBJ databases">
        <authorList>
            <person name="Yamashiro T."/>
            <person name="Shiraishi A."/>
            <person name="Satake H."/>
            <person name="Nakayama K."/>
        </authorList>
    </citation>
    <scope>NUCLEOTIDE SEQUENCE</scope>
</reference>
<keyword evidence="4" id="KW-1185">Reference proteome</keyword>
<accession>A0ABQ4X8K5</accession>
<proteinExistence type="predicted"/>
<keyword evidence="2" id="KW-0812">Transmembrane</keyword>
<evidence type="ECO:0000313" key="4">
    <source>
        <dbReference type="Proteomes" id="UP001151760"/>
    </source>
</evidence>
<gene>
    <name evidence="3" type="ORF">Tco_0656363</name>
</gene>
<keyword evidence="2" id="KW-1133">Transmembrane helix</keyword>
<feature type="compositionally biased region" description="Basic and acidic residues" evidence="1">
    <location>
        <begin position="437"/>
        <end position="463"/>
    </location>
</feature>